<evidence type="ECO:0000256" key="1">
    <source>
        <dbReference type="ARBA" id="ARBA00005254"/>
    </source>
</evidence>
<dbReference type="GO" id="GO:0006635">
    <property type="term" value="P:fatty acid beta-oxidation"/>
    <property type="evidence" value="ECO:0007669"/>
    <property type="project" value="TreeGrafter"/>
</dbReference>
<dbReference type="InterPro" id="IPR001753">
    <property type="entry name" value="Enoyl-CoA_hydra/iso"/>
</dbReference>
<dbReference type="Gene3D" id="1.10.12.10">
    <property type="entry name" value="Lyase 2-enoyl-coa Hydratase, Chain A, domain 2"/>
    <property type="match status" value="1"/>
</dbReference>
<dbReference type="CDD" id="cd06558">
    <property type="entry name" value="crotonase-like"/>
    <property type="match status" value="1"/>
</dbReference>
<dbReference type="PANTHER" id="PTHR11941">
    <property type="entry name" value="ENOYL-COA HYDRATASE-RELATED"/>
    <property type="match status" value="1"/>
</dbReference>
<dbReference type="EMBL" id="QYYG01000002">
    <property type="protein sequence ID" value="RJF56156.1"/>
    <property type="molecule type" value="Genomic_DNA"/>
</dbReference>
<dbReference type="SUPFAM" id="SSF52096">
    <property type="entry name" value="ClpP/crotonase"/>
    <property type="match status" value="1"/>
</dbReference>
<dbReference type="GO" id="GO:0004300">
    <property type="term" value="F:enoyl-CoA hydratase activity"/>
    <property type="evidence" value="ECO:0007669"/>
    <property type="project" value="UniProtKB-EC"/>
</dbReference>
<dbReference type="EC" id="4.2.1.17" evidence="4"/>
<dbReference type="FunFam" id="3.90.226.10:FF:000009">
    <property type="entry name" value="Carnitinyl-CoA dehydratase"/>
    <property type="match status" value="1"/>
</dbReference>
<comment type="caution">
    <text evidence="4">The sequence shown here is derived from an EMBL/GenBank/DDBJ whole genome shotgun (WGS) entry which is preliminary data.</text>
</comment>
<dbReference type="InterPro" id="IPR029045">
    <property type="entry name" value="ClpP/crotonase-like_dom_sf"/>
</dbReference>
<dbReference type="InterPro" id="IPR018376">
    <property type="entry name" value="Enoyl-CoA_hyd/isom_CS"/>
</dbReference>
<evidence type="ECO:0000256" key="2">
    <source>
        <dbReference type="ARBA" id="ARBA00023239"/>
    </source>
</evidence>
<dbReference type="Pfam" id="PF00378">
    <property type="entry name" value="ECH_1"/>
    <property type="match status" value="1"/>
</dbReference>
<name>A0AA92X5Z0_9GAMM</name>
<sequence>MSEPLHCQGHGDELIGCERHQSVAHITLNRPEKLNALSAEMLTQLLEKMRELDGDKQIRAIVISGSARAFAAGADTGTLATASAIALYTSGFSEKWDQISAIEKPVIAALSGYALGGGLELALLCDIVIADETAILGLPETHIGIIPGAGGTQRLVKSVGKSLAMEMILAGRKITAAEALAAGLISRITSPETLMEQALKIAQNISRAAPLAVKMAKKAVLASFDMGLTAGVSYERSLSALIAASEDRNEGMRALAAKEPATFTGE</sequence>
<protein>
    <submittedName>
        <fullName evidence="4">Enoyl-CoA hydratase</fullName>
        <ecNumber evidence="4">4.2.1.17</ecNumber>
    </submittedName>
</protein>
<organism evidence="4 5">
    <name type="scientific">Serratia inhibens</name>
    <dbReference type="NCBI Taxonomy" id="2338073"/>
    <lineage>
        <taxon>Bacteria</taxon>
        <taxon>Pseudomonadati</taxon>
        <taxon>Pseudomonadota</taxon>
        <taxon>Gammaproteobacteria</taxon>
        <taxon>Enterobacterales</taxon>
        <taxon>Yersiniaceae</taxon>
        <taxon>Serratia</taxon>
    </lineage>
</organism>
<evidence type="ECO:0000313" key="4">
    <source>
        <dbReference type="EMBL" id="RJF56156.1"/>
    </source>
</evidence>
<evidence type="ECO:0000256" key="3">
    <source>
        <dbReference type="RuleBase" id="RU003707"/>
    </source>
</evidence>
<dbReference type="Proteomes" id="UP000284338">
    <property type="component" value="Unassembled WGS sequence"/>
</dbReference>
<dbReference type="Gene3D" id="3.90.226.10">
    <property type="entry name" value="2-enoyl-CoA Hydratase, Chain A, domain 1"/>
    <property type="match status" value="1"/>
</dbReference>
<keyword evidence="2 4" id="KW-0456">Lyase</keyword>
<accession>A0AA92X5Z0</accession>
<dbReference type="PROSITE" id="PS00166">
    <property type="entry name" value="ENOYL_COA_HYDRATASE"/>
    <property type="match status" value="1"/>
</dbReference>
<dbReference type="RefSeq" id="WP_119804380.1">
    <property type="nucleotide sequence ID" value="NZ_QYYG01000002.1"/>
</dbReference>
<proteinExistence type="inferred from homology"/>
<keyword evidence="5" id="KW-1185">Reference proteome</keyword>
<reference evidence="4 5" key="1">
    <citation type="submission" date="2018-09" db="EMBL/GenBank/DDBJ databases">
        <title>Draft genome of a novel serratia sp. strain with antifungal activity.</title>
        <authorList>
            <person name="Dichmann S.I."/>
            <person name="Park B.P."/>
            <person name="Pathiraja D."/>
            <person name="Choi I.-G."/>
            <person name="Stougaard P."/>
            <person name="Hennessy R.C."/>
        </authorList>
    </citation>
    <scope>NUCLEOTIDE SEQUENCE [LARGE SCALE GENOMIC DNA]</scope>
    <source>
        <strain evidence="4 5">S40</strain>
    </source>
</reference>
<comment type="similarity">
    <text evidence="1 3">Belongs to the enoyl-CoA hydratase/isomerase family.</text>
</comment>
<dbReference type="InterPro" id="IPR014748">
    <property type="entry name" value="Enoyl-CoA_hydra_C"/>
</dbReference>
<gene>
    <name evidence="4" type="ORF">D4100_11235</name>
</gene>
<dbReference type="AlphaFoldDB" id="A0AA92X5Z0"/>
<dbReference type="PANTHER" id="PTHR11941:SF54">
    <property type="entry name" value="ENOYL-COA HYDRATASE, MITOCHONDRIAL"/>
    <property type="match status" value="1"/>
</dbReference>
<evidence type="ECO:0000313" key="5">
    <source>
        <dbReference type="Proteomes" id="UP000284338"/>
    </source>
</evidence>